<dbReference type="PANTHER" id="PTHR11439">
    <property type="entry name" value="GAG-POL-RELATED RETROTRANSPOSON"/>
    <property type="match status" value="1"/>
</dbReference>
<evidence type="ECO:0000313" key="1">
    <source>
        <dbReference type="EMBL" id="RDX77392.1"/>
    </source>
</evidence>
<dbReference type="Proteomes" id="UP000257109">
    <property type="component" value="Unassembled WGS sequence"/>
</dbReference>
<keyword evidence="2" id="KW-1185">Reference proteome</keyword>
<protein>
    <recommendedName>
        <fullName evidence="3">Copia protein</fullName>
    </recommendedName>
</protein>
<dbReference type="STRING" id="157652.A0A371FGJ3"/>
<evidence type="ECO:0008006" key="3">
    <source>
        <dbReference type="Google" id="ProtNLM"/>
    </source>
</evidence>
<comment type="caution">
    <text evidence="1">The sequence shown here is derived from an EMBL/GenBank/DDBJ whole genome shotgun (WGS) entry which is preliminary data.</text>
</comment>
<proteinExistence type="predicted"/>
<gene>
    <name evidence="1" type="ORF">CR513_42500</name>
</gene>
<sequence>MAKGYTQMYDIDYEKTFSLVAKLNINVFLHGGLKEEVYMDIPPDYVVSSQDKLSNADHTLFLKHHQEKMQLSIELKMKNLGGLKYFLEIEIARSCEGIFISQRKHVLDLLFEVGMLDCKPVGIPMEQNQKLDDKGKLIYLSHTRLDITYAVSIVSQYMYNPSKRHMKAKIYIRIFHLWRSKKQKVIALSSAEAEFQRISKGLCKLLWVRRLLIEIGFEPKIEMNLFCENKATIEIAHNPVQHDRTKYIKIDRHFIKQILEEKMIKFPFCSI</sequence>
<dbReference type="EMBL" id="QJKJ01009185">
    <property type="protein sequence ID" value="RDX77392.1"/>
    <property type="molecule type" value="Genomic_DNA"/>
</dbReference>
<dbReference type="OrthoDB" id="8030761at2759"/>
<reference evidence="1" key="1">
    <citation type="submission" date="2018-05" db="EMBL/GenBank/DDBJ databases">
        <title>Draft genome of Mucuna pruriens seed.</title>
        <authorList>
            <person name="Nnadi N.E."/>
            <person name="Vos R."/>
            <person name="Hasami M.H."/>
            <person name="Devisetty U.K."/>
            <person name="Aguiy J.C."/>
        </authorList>
    </citation>
    <scope>NUCLEOTIDE SEQUENCE [LARGE SCALE GENOMIC DNA]</scope>
    <source>
        <strain evidence="1">JCA_2017</strain>
    </source>
</reference>
<dbReference type="CDD" id="cd09272">
    <property type="entry name" value="RNase_HI_RT_Ty1"/>
    <property type="match status" value="1"/>
</dbReference>
<dbReference type="AlphaFoldDB" id="A0A371FGJ3"/>
<accession>A0A371FGJ3</accession>
<name>A0A371FGJ3_MUCPR</name>
<organism evidence="1 2">
    <name type="scientific">Mucuna pruriens</name>
    <name type="common">Velvet bean</name>
    <name type="synonym">Dolichos pruriens</name>
    <dbReference type="NCBI Taxonomy" id="157652"/>
    <lineage>
        <taxon>Eukaryota</taxon>
        <taxon>Viridiplantae</taxon>
        <taxon>Streptophyta</taxon>
        <taxon>Embryophyta</taxon>
        <taxon>Tracheophyta</taxon>
        <taxon>Spermatophyta</taxon>
        <taxon>Magnoliopsida</taxon>
        <taxon>eudicotyledons</taxon>
        <taxon>Gunneridae</taxon>
        <taxon>Pentapetalae</taxon>
        <taxon>rosids</taxon>
        <taxon>fabids</taxon>
        <taxon>Fabales</taxon>
        <taxon>Fabaceae</taxon>
        <taxon>Papilionoideae</taxon>
        <taxon>50 kb inversion clade</taxon>
        <taxon>NPAAA clade</taxon>
        <taxon>indigoferoid/millettioid clade</taxon>
        <taxon>Phaseoleae</taxon>
        <taxon>Mucuna</taxon>
    </lineage>
</organism>
<feature type="non-terminal residue" evidence="1">
    <location>
        <position position="1"/>
    </location>
</feature>
<evidence type="ECO:0000313" key="2">
    <source>
        <dbReference type="Proteomes" id="UP000257109"/>
    </source>
</evidence>
<dbReference type="PANTHER" id="PTHR11439:SF467">
    <property type="entry name" value="INTEGRASE CATALYTIC DOMAIN-CONTAINING PROTEIN"/>
    <property type="match status" value="1"/>
</dbReference>